<keyword evidence="2" id="KW-1185">Reference proteome</keyword>
<sequence>MGIWELAKKLGKGVVNMLHRPTKHVFAVHPSTSEEVRQELRSTGAEVVETKPMPREKPTLMQTFGIPYGRMFKGPPVRYRQGYVLGETFDLGINKVKRAIRALPKKEQRAARTAFIKNLRASGVKN</sequence>
<organism evidence="1 2">
    <name type="scientific">Stenotrophomonas phage Pepon</name>
    <dbReference type="NCBI Taxonomy" id="2859654"/>
    <lineage>
        <taxon>Viruses</taxon>
        <taxon>Duplodnaviria</taxon>
        <taxon>Heunggongvirae</taxon>
        <taxon>Uroviricota</taxon>
        <taxon>Caudoviricetes</taxon>
        <taxon>Autographivirales</taxon>
        <taxon>Autonotataviridae</taxon>
        <taxon>Gujervirinae</taxon>
        <taxon>Ponderosavirus</taxon>
        <taxon>Ponderosavirus pepon</taxon>
    </lineage>
</organism>
<reference evidence="1 2" key="1">
    <citation type="submission" date="2021-06" db="EMBL/GenBank/DDBJ databases">
        <title>Complete genome sequence of Stenotrophomonas maltophilia phage Pepon.</title>
        <authorList>
            <person name="Lee J."/>
            <person name="Lo J."/>
            <person name="Clark J."/>
            <person name="Le T."/>
            <person name="Liu M."/>
            <person name="Burrowes B."/>
        </authorList>
    </citation>
    <scope>NUCLEOTIDE SEQUENCE [LARGE SCALE GENOMIC DNA]</scope>
</reference>
<name>A0AAE8BI70_9CAUD</name>
<evidence type="ECO:0000313" key="2">
    <source>
        <dbReference type="Proteomes" id="UP000827242"/>
    </source>
</evidence>
<evidence type="ECO:0000313" key="1">
    <source>
        <dbReference type="EMBL" id="QYW01962.1"/>
    </source>
</evidence>
<accession>A0AAE8BI70</accession>
<dbReference type="EMBL" id="MZ326858">
    <property type="protein sequence ID" value="QYW01962.1"/>
    <property type="molecule type" value="Genomic_DNA"/>
</dbReference>
<gene>
    <name evidence="1" type="ORF">CPT_Peewee_012</name>
</gene>
<proteinExistence type="predicted"/>
<dbReference type="Proteomes" id="UP000827242">
    <property type="component" value="Segment"/>
</dbReference>
<protein>
    <submittedName>
        <fullName evidence="1">Uncharacterized protein</fullName>
    </submittedName>
</protein>